<dbReference type="RefSeq" id="WP_146442855.1">
    <property type="nucleotide sequence ID" value="NZ_SJPR01000001.1"/>
</dbReference>
<protein>
    <submittedName>
        <fullName evidence="3">Serine protease</fullName>
        <ecNumber evidence="3">3.4.21.-</ecNumber>
    </submittedName>
</protein>
<proteinExistence type="predicted"/>
<evidence type="ECO:0000256" key="1">
    <source>
        <dbReference type="SAM" id="MobiDB-lite"/>
    </source>
</evidence>
<dbReference type="SUPFAM" id="SSF50494">
    <property type="entry name" value="Trypsin-like serine proteases"/>
    <property type="match status" value="1"/>
</dbReference>
<feature type="region of interest" description="Disordered" evidence="1">
    <location>
        <begin position="225"/>
        <end position="300"/>
    </location>
</feature>
<reference evidence="3 4" key="1">
    <citation type="submission" date="2019-02" db="EMBL/GenBank/DDBJ databases">
        <title>Deep-cultivation of Planctomycetes and their phenomic and genomic characterization uncovers novel biology.</title>
        <authorList>
            <person name="Wiegand S."/>
            <person name="Jogler M."/>
            <person name="Boedeker C."/>
            <person name="Pinto D."/>
            <person name="Vollmers J."/>
            <person name="Rivas-Marin E."/>
            <person name="Kohn T."/>
            <person name="Peeters S.H."/>
            <person name="Heuer A."/>
            <person name="Rast P."/>
            <person name="Oberbeckmann S."/>
            <person name="Bunk B."/>
            <person name="Jeske O."/>
            <person name="Meyerdierks A."/>
            <person name="Storesund J.E."/>
            <person name="Kallscheuer N."/>
            <person name="Luecker S."/>
            <person name="Lage O.M."/>
            <person name="Pohl T."/>
            <person name="Merkel B.J."/>
            <person name="Hornburger P."/>
            <person name="Mueller R.-W."/>
            <person name="Bruemmer F."/>
            <person name="Labrenz M."/>
            <person name="Spormann A.M."/>
            <person name="Op Den Camp H."/>
            <person name="Overmann J."/>
            <person name="Amann R."/>
            <person name="Jetten M.S.M."/>
            <person name="Mascher T."/>
            <person name="Medema M.H."/>
            <person name="Devos D.P."/>
            <person name="Kaster A.-K."/>
            <person name="Ovreas L."/>
            <person name="Rohde M."/>
            <person name="Galperin M.Y."/>
            <person name="Jogler C."/>
        </authorList>
    </citation>
    <scope>NUCLEOTIDE SEQUENCE [LARGE SCALE GENOMIC DNA]</scope>
    <source>
        <strain evidence="3 4">Pla108</strain>
    </source>
</reference>
<dbReference type="Gene3D" id="2.40.10.10">
    <property type="entry name" value="Trypsin-like serine proteases"/>
    <property type="match status" value="2"/>
</dbReference>
<gene>
    <name evidence="3" type="ORF">Pla108_06340</name>
</gene>
<dbReference type="GO" id="GO:0004252">
    <property type="term" value="F:serine-type endopeptidase activity"/>
    <property type="evidence" value="ECO:0007669"/>
    <property type="project" value="InterPro"/>
</dbReference>
<dbReference type="PANTHER" id="PTHR43019:SF23">
    <property type="entry name" value="PROTEASE DO-LIKE 5, CHLOROPLASTIC"/>
    <property type="match status" value="1"/>
</dbReference>
<accession>A0A5C6AKY9</accession>
<organism evidence="3 4">
    <name type="scientific">Botrimarina colliarenosi</name>
    <dbReference type="NCBI Taxonomy" id="2528001"/>
    <lineage>
        <taxon>Bacteria</taxon>
        <taxon>Pseudomonadati</taxon>
        <taxon>Planctomycetota</taxon>
        <taxon>Planctomycetia</taxon>
        <taxon>Pirellulales</taxon>
        <taxon>Lacipirellulaceae</taxon>
        <taxon>Botrimarina</taxon>
    </lineage>
</organism>
<name>A0A5C6AKY9_9BACT</name>
<evidence type="ECO:0000313" key="4">
    <source>
        <dbReference type="Proteomes" id="UP000317421"/>
    </source>
</evidence>
<dbReference type="Pfam" id="PF13365">
    <property type="entry name" value="Trypsin_2"/>
    <property type="match status" value="1"/>
</dbReference>
<keyword evidence="2" id="KW-0732">Signal</keyword>
<dbReference type="InterPro" id="IPR009003">
    <property type="entry name" value="Peptidase_S1_PA"/>
</dbReference>
<dbReference type="PANTHER" id="PTHR43019">
    <property type="entry name" value="SERINE ENDOPROTEASE DEGS"/>
    <property type="match status" value="1"/>
</dbReference>
<feature type="chain" id="PRO_5022977210" evidence="2">
    <location>
        <begin position="24"/>
        <end position="353"/>
    </location>
</feature>
<sequence length="353" mass="36848" precursor="true">MSGLAVRIASLLLSVFITAPAAAALFQATPSAPHPAVCRVAVVERDGMAFGSGTLIDAREQYGLVVTNWHVVRDAKGKIEVRFPGGFTSEARPLKLDETWDLAALVVWRPPTEPAPLAQRPPQPGETLTICGYGQGDYLQQTGRCTDYYSPEVGQPQELVELNVQARQGDSGGPIFNERGELAGVLFGAARGTTLGSFGGRVQTFLASLAPDIGAAKGASTLIAQTPRPTPQHDPFLAAERSTPPEASRPLSPVSPPPSLTDRSAAPVLASSRPPTRHSADSWRSAEAWQPADRPATGATPVAAPIASVGFSPQVSLPAAPGTDSVDWYDDGRTLLALVGVAALVVTGLRALG</sequence>
<dbReference type="InterPro" id="IPR043504">
    <property type="entry name" value="Peptidase_S1_PA_chymotrypsin"/>
</dbReference>
<evidence type="ECO:0000313" key="3">
    <source>
        <dbReference type="EMBL" id="TWT99691.1"/>
    </source>
</evidence>
<dbReference type="InterPro" id="IPR001940">
    <property type="entry name" value="Peptidase_S1C"/>
</dbReference>
<dbReference type="OrthoDB" id="275617at2"/>
<keyword evidence="3" id="KW-0378">Hydrolase</keyword>
<dbReference type="AlphaFoldDB" id="A0A5C6AKY9"/>
<keyword evidence="4" id="KW-1185">Reference proteome</keyword>
<dbReference type="EC" id="3.4.21.-" evidence="3"/>
<dbReference type="Proteomes" id="UP000317421">
    <property type="component" value="Unassembled WGS sequence"/>
</dbReference>
<keyword evidence="3" id="KW-0645">Protease</keyword>
<dbReference type="GO" id="GO:0006508">
    <property type="term" value="P:proteolysis"/>
    <property type="evidence" value="ECO:0007669"/>
    <property type="project" value="UniProtKB-KW"/>
</dbReference>
<feature type="signal peptide" evidence="2">
    <location>
        <begin position="1"/>
        <end position="23"/>
    </location>
</feature>
<comment type="caution">
    <text evidence="3">The sequence shown here is derived from an EMBL/GenBank/DDBJ whole genome shotgun (WGS) entry which is preliminary data.</text>
</comment>
<evidence type="ECO:0000256" key="2">
    <source>
        <dbReference type="SAM" id="SignalP"/>
    </source>
</evidence>
<dbReference type="EMBL" id="SJPR01000001">
    <property type="protein sequence ID" value="TWT99691.1"/>
    <property type="molecule type" value="Genomic_DNA"/>
</dbReference>
<dbReference type="PRINTS" id="PR00834">
    <property type="entry name" value="PROTEASES2C"/>
</dbReference>